<keyword evidence="3" id="KW-1185">Reference proteome</keyword>
<protein>
    <submittedName>
        <fullName evidence="2">Uncharacterized protein</fullName>
    </submittedName>
</protein>
<dbReference type="Proteomes" id="UP000600080">
    <property type="component" value="Unassembled WGS sequence"/>
</dbReference>
<feature type="region of interest" description="Disordered" evidence="1">
    <location>
        <begin position="19"/>
        <end position="53"/>
    </location>
</feature>
<evidence type="ECO:0000313" key="2">
    <source>
        <dbReference type="EMBL" id="GGN54696.1"/>
    </source>
</evidence>
<dbReference type="EMBL" id="BMND01000023">
    <property type="protein sequence ID" value="GGN54696.1"/>
    <property type="molecule type" value="Genomic_DNA"/>
</dbReference>
<feature type="region of interest" description="Disordered" evidence="1">
    <location>
        <begin position="69"/>
        <end position="107"/>
    </location>
</feature>
<comment type="caution">
    <text evidence="2">The sequence shown here is derived from an EMBL/GenBank/DDBJ whole genome shotgun (WGS) entry which is preliminary data.</text>
</comment>
<evidence type="ECO:0000256" key="1">
    <source>
        <dbReference type="SAM" id="MobiDB-lite"/>
    </source>
</evidence>
<feature type="compositionally biased region" description="Polar residues" evidence="1">
    <location>
        <begin position="69"/>
        <end position="82"/>
    </location>
</feature>
<proteinExistence type="predicted"/>
<organism evidence="2 3">
    <name type="scientific">Streptomyces kronopolitis</name>
    <dbReference type="NCBI Taxonomy" id="1612435"/>
    <lineage>
        <taxon>Bacteria</taxon>
        <taxon>Bacillati</taxon>
        <taxon>Actinomycetota</taxon>
        <taxon>Actinomycetes</taxon>
        <taxon>Kitasatosporales</taxon>
        <taxon>Streptomycetaceae</taxon>
        <taxon>Streptomyces</taxon>
    </lineage>
</organism>
<name>A0ABQ2JUN8_9ACTN</name>
<sequence>MNLGICLILQIADMCPSSMLPPPAGSRCREGGSAPGGHPSPTGSEPSTCGGAAGGAKCPMFGADFVLRSWQSETQGAKSQQEIGKCTPRGTDFPSAGGQPGTGHPPG</sequence>
<gene>
    <name evidence="2" type="ORF">GCM10012285_47800</name>
</gene>
<evidence type="ECO:0000313" key="3">
    <source>
        <dbReference type="Proteomes" id="UP000600080"/>
    </source>
</evidence>
<accession>A0ABQ2JUN8</accession>
<reference evidence="3" key="1">
    <citation type="journal article" date="2019" name="Int. J. Syst. Evol. Microbiol.">
        <title>The Global Catalogue of Microorganisms (GCM) 10K type strain sequencing project: providing services to taxonomists for standard genome sequencing and annotation.</title>
        <authorList>
            <consortium name="The Broad Institute Genomics Platform"/>
            <consortium name="The Broad Institute Genome Sequencing Center for Infectious Disease"/>
            <person name="Wu L."/>
            <person name="Ma J."/>
        </authorList>
    </citation>
    <scope>NUCLEOTIDE SEQUENCE [LARGE SCALE GENOMIC DNA]</scope>
    <source>
        <strain evidence="3">CGMCC 4.7323</strain>
    </source>
</reference>